<dbReference type="InterPro" id="IPR011447">
    <property type="entry name" value="DUF1552"/>
</dbReference>
<feature type="region of interest" description="Disordered" evidence="1">
    <location>
        <begin position="145"/>
        <end position="169"/>
    </location>
</feature>
<evidence type="ECO:0000313" key="2">
    <source>
        <dbReference type="EMBL" id="SVD59849.1"/>
    </source>
</evidence>
<name>A0A382WMF9_9ZZZZ</name>
<gene>
    <name evidence="2" type="ORF">METZ01_LOCUS412703</name>
</gene>
<reference evidence="2" key="1">
    <citation type="submission" date="2018-05" db="EMBL/GenBank/DDBJ databases">
        <authorList>
            <person name="Lanie J.A."/>
            <person name="Ng W.-L."/>
            <person name="Kazmierczak K.M."/>
            <person name="Andrzejewski T.M."/>
            <person name="Davidsen T.M."/>
            <person name="Wayne K.J."/>
            <person name="Tettelin H."/>
            <person name="Glass J.I."/>
            <person name="Rusch D."/>
            <person name="Podicherti R."/>
            <person name="Tsui H.-C.T."/>
            <person name="Winkler M.E."/>
        </authorList>
    </citation>
    <scope>NUCLEOTIDE SEQUENCE</scope>
</reference>
<evidence type="ECO:0000256" key="1">
    <source>
        <dbReference type="SAM" id="MobiDB-lite"/>
    </source>
</evidence>
<protein>
    <submittedName>
        <fullName evidence="2">Uncharacterized protein</fullName>
    </submittedName>
</protein>
<feature type="non-terminal residue" evidence="2">
    <location>
        <position position="276"/>
    </location>
</feature>
<accession>A0A382WMF9</accession>
<proteinExistence type="predicted"/>
<dbReference type="Pfam" id="PF07586">
    <property type="entry name" value="HXXSHH"/>
    <property type="match status" value="1"/>
</dbReference>
<feature type="compositionally biased region" description="Basic and acidic residues" evidence="1">
    <location>
        <begin position="145"/>
        <end position="157"/>
    </location>
</feature>
<dbReference type="EMBL" id="UINC01160936">
    <property type="protein sequence ID" value="SVD59849.1"/>
    <property type="molecule type" value="Genomic_DNA"/>
</dbReference>
<feature type="non-terminal residue" evidence="2">
    <location>
        <position position="1"/>
    </location>
</feature>
<organism evidence="2">
    <name type="scientific">marine metagenome</name>
    <dbReference type="NCBI Taxonomy" id="408172"/>
    <lineage>
        <taxon>unclassified sequences</taxon>
        <taxon>metagenomes</taxon>
        <taxon>ecological metagenomes</taxon>
    </lineage>
</organism>
<dbReference type="AlphaFoldDB" id="A0A382WMF9"/>
<sequence length="276" mass="31679">QGSHPGAAATWLVRPCKEGDRISHVKQAGAPSMDQIVAQRIGDQTPFPSLELISRPEGSFSKSLLRNNISWRNASTPVLREMEPRAIYDRLTGLSLQSKDSSQLQSVLDTVLDDANSLRRRVGRADQERLEEYFDAVRSVEKQMTRLSSETRKEARQKASTYPQPPEGIPEDHGAYLRLMFDMMVLAYWTDSTRVATFMLDHEQSNRYFDFLPGAKGMWHAISHWRDISGDTEDDDEEGASWSSKEVKYNQYRTVIKFHQEQVAYFFNRLKEIKEG</sequence>